<dbReference type="InterPro" id="IPR023509">
    <property type="entry name" value="DTD-like_sf"/>
</dbReference>
<dbReference type="InterPro" id="IPR003732">
    <property type="entry name" value="Daa-tRNA_deacyls_DTD"/>
</dbReference>
<dbReference type="Proteomes" id="UP000178943">
    <property type="component" value="Unassembled WGS sequence"/>
</dbReference>
<comment type="catalytic activity">
    <reaction evidence="2">
        <text>glycyl-tRNA(Ala) + H2O = tRNA(Ala) + glycine + H(+)</text>
        <dbReference type="Rhea" id="RHEA:53744"/>
        <dbReference type="Rhea" id="RHEA-COMP:9657"/>
        <dbReference type="Rhea" id="RHEA-COMP:13640"/>
        <dbReference type="ChEBI" id="CHEBI:15377"/>
        <dbReference type="ChEBI" id="CHEBI:15378"/>
        <dbReference type="ChEBI" id="CHEBI:57305"/>
        <dbReference type="ChEBI" id="CHEBI:78442"/>
        <dbReference type="ChEBI" id="CHEBI:78522"/>
    </reaction>
</comment>
<comment type="function">
    <text evidence="2">An aminoacyl-tRNA editing enzyme that deacylates mischarged D-aminoacyl-tRNAs. Also deacylates mischarged glycyl-tRNA(Ala), protecting cells against glycine mischarging by AlaRS. Acts via tRNA-based rather than protein-based catalysis; rejects L-amino acids rather than detecting D-amino acids in the active site. By recycling D-aminoacyl-tRNA to D-amino acids and free tRNA molecules, this enzyme counteracts the toxicity associated with the formation of D-aminoacyl-tRNA entities in vivo and helps enforce protein L-homochirality.</text>
</comment>
<dbReference type="PANTHER" id="PTHR10472:SF5">
    <property type="entry name" value="D-AMINOACYL-TRNA DEACYLASE 1"/>
    <property type="match status" value="1"/>
</dbReference>
<reference evidence="3 4" key="1">
    <citation type="journal article" date="2016" name="Nat. Commun.">
        <title>Thousands of microbial genomes shed light on interconnected biogeochemical processes in an aquifer system.</title>
        <authorList>
            <person name="Anantharaman K."/>
            <person name="Brown C.T."/>
            <person name="Hug L.A."/>
            <person name="Sharon I."/>
            <person name="Castelle C.J."/>
            <person name="Probst A.J."/>
            <person name="Thomas B.C."/>
            <person name="Singh A."/>
            <person name="Wilkins M.J."/>
            <person name="Karaoz U."/>
            <person name="Brodie E.L."/>
            <person name="Williams K.H."/>
            <person name="Hubbard S.S."/>
            <person name="Banfield J.F."/>
        </authorList>
    </citation>
    <scope>NUCLEOTIDE SEQUENCE [LARGE SCALE GENOMIC DNA]</scope>
</reference>
<proteinExistence type="inferred from homology"/>
<dbReference type="EMBL" id="MFGW01000010">
    <property type="protein sequence ID" value="OGF68184.1"/>
    <property type="molecule type" value="Genomic_DNA"/>
</dbReference>
<dbReference type="AlphaFoldDB" id="A0A1F5VXL2"/>
<comment type="domain">
    <text evidence="2">A Gly-cisPro motif from one monomer fits into the active site of the other monomer to allow specific chiral rejection of L-amino acids.</text>
</comment>
<name>A0A1F5VXL2_9BACT</name>
<comment type="caution">
    <text evidence="3">The sequence shown here is derived from an EMBL/GenBank/DDBJ whole genome shotgun (WGS) entry which is preliminary data.</text>
</comment>
<evidence type="ECO:0000256" key="1">
    <source>
        <dbReference type="ARBA" id="ARBA00009673"/>
    </source>
</evidence>
<dbReference type="GO" id="GO:0043908">
    <property type="term" value="F:Ser(Gly)-tRNA(Ala) hydrolase activity"/>
    <property type="evidence" value="ECO:0007669"/>
    <property type="project" value="UniProtKB-UniRule"/>
</dbReference>
<evidence type="ECO:0000256" key="2">
    <source>
        <dbReference type="HAMAP-Rule" id="MF_00518"/>
    </source>
</evidence>
<dbReference type="EC" id="3.1.1.-" evidence="2"/>
<keyword evidence="2" id="KW-0963">Cytoplasm</keyword>
<dbReference type="PANTHER" id="PTHR10472">
    <property type="entry name" value="D-TYROSYL-TRNA TYR DEACYLASE"/>
    <property type="match status" value="1"/>
</dbReference>
<gene>
    <name evidence="2" type="primary">dtd</name>
    <name evidence="3" type="ORF">A2Y62_05325</name>
</gene>
<dbReference type="FunFam" id="3.50.80.10:FF:000001">
    <property type="entry name" value="D-aminoacyl-tRNA deacylase"/>
    <property type="match status" value="1"/>
</dbReference>
<dbReference type="GO" id="GO:0051500">
    <property type="term" value="F:D-tyrosyl-tRNA(Tyr) deacylase activity"/>
    <property type="evidence" value="ECO:0007669"/>
    <property type="project" value="TreeGrafter"/>
</dbReference>
<protein>
    <recommendedName>
        <fullName evidence="2">D-aminoacyl-tRNA deacylase</fullName>
        <shortName evidence="2">DTD</shortName>
        <ecNumber evidence="2">3.1.1.96</ecNumber>
    </recommendedName>
    <alternativeName>
        <fullName evidence="2">Gly-tRNA(Ala) deacylase</fullName>
        <ecNumber evidence="2">3.1.1.-</ecNumber>
    </alternativeName>
</protein>
<keyword evidence="2" id="KW-0378">Hydrolase</keyword>
<dbReference type="Pfam" id="PF02580">
    <property type="entry name" value="Tyr_Deacylase"/>
    <property type="match status" value="1"/>
</dbReference>
<keyword evidence="2" id="KW-0820">tRNA-binding</keyword>
<dbReference type="GO" id="GO:0000049">
    <property type="term" value="F:tRNA binding"/>
    <property type="evidence" value="ECO:0007669"/>
    <property type="project" value="UniProtKB-UniRule"/>
</dbReference>
<dbReference type="STRING" id="1817863.A2Y62_05325"/>
<dbReference type="NCBIfam" id="TIGR00256">
    <property type="entry name" value="D-aminoacyl-tRNA deacylase"/>
    <property type="match status" value="1"/>
</dbReference>
<feature type="short sequence motif" description="Gly-cisPro motif, important for rejection of L-amino acids" evidence="2">
    <location>
        <begin position="137"/>
        <end position="138"/>
    </location>
</feature>
<comment type="catalytic activity">
    <reaction evidence="2">
        <text>a D-aminoacyl-tRNA + H2O = a tRNA + a D-alpha-amino acid + H(+)</text>
        <dbReference type="Rhea" id="RHEA:13953"/>
        <dbReference type="Rhea" id="RHEA-COMP:10123"/>
        <dbReference type="Rhea" id="RHEA-COMP:10124"/>
        <dbReference type="ChEBI" id="CHEBI:15377"/>
        <dbReference type="ChEBI" id="CHEBI:15378"/>
        <dbReference type="ChEBI" id="CHEBI:59871"/>
        <dbReference type="ChEBI" id="CHEBI:78442"/>
        <dbReference type="ChEBI" id="CHEBI:79333"/>
        <dbReference type="EC" id="3.1.1.96"/>
    </reaction>
</comment>
<dbReference type="GO" id="GO:0019478">
    <property type="term" value="P:D-amino acid catabolic process"/>
    <property type="evidence" value="ECO:0007669"/>
    <property type="project" value="UniProtKB-UniRule"/>
</dbReference>
<sequence length="144" mass="16227">MIIVLQRVDSAHVSVDETIISEIRKGVVLLVCVEESDTKDEILYWAQKIPELRIFPDENDKMNISIKEAGAEILVVSQFTLISDLRKGRRPGFQGSAQPDLAKYRLKEFVDDLKRSGLTVKTGEFAANMKVHLVNDGPVTFILR</sequence>
<keyword evidence="2" id="KW-0694">RNA-binding</keyword>
<evidence type="ECO:0000313" key="3">
    <source>
        <dbReference type="EMBL" id="OGF68184.1"/>
    </source>
</evidence>
<evidence type="ECO:0000313" key="4">
    <source>
        <dbReference type="Proteomes" id="UP000178943"/>
    </source>
</evidence>
<organism evidence="3 4">
    <name type="scientific">Candidatus Fischerbacteria bacterium RBG_13_37_8</name>
    <dbReference type="NCBI Taxonomy" id="1817863"/>
    <lineage>
        <taxon>Bacteria</taxon>
        <taxon>Candidatus Fischeribacteriota</taxon>
    </lineage>
</organism>
<dbReference type="HAMAP" id="MF_00518">
    <property type="entry name" value="Deacylase_Dtd"/>
    <property type="match status" value="1"/>
</dbReference>
<accession>A0A1F5VXL2</accession>
<comment type="subunit">
    <text evidence="2">Homodimer.</text>
</comment>
<comment type="subcellular location">
    <subcellularLocation>
        <location evidence="2">Cytoplasm</location>
    </subcellularLocation>
</comment>
<dbReference type="GO" id="GO:0005737">
    <property type="term" value="C:cytoplasm"/>
    <property type="evidence" value="ECO:0007669"/>
    <property type="project" value="UniProtKB-SubCell"/>
</dbReference>
<dbReference type="GO" id="GO:0106026">
    <property type="term" value="F:Gly-tRNA(Ala) deacylase activity"/>
    <property type="evidence" value="ECO:0007669"/>
    <property type="project" value="UniProtKB-UniRule"/>
</dbReference>
<dbReference type="SUPFAM" id="SSF69500">
    <property type="entry name" value="DTD-like"/>
    <property type="match status" value="1"/>
</dbReference>
<comment type="similarity">
    <text evidence="1 2">Belongs to the DTD family.</text>
</comment>
<dbReference type="Gene3D" id="3.50.80.10">
    <property type="entry name" value="D-tyrosyl-tRNA(Tyr) deacylase"/>
    <property type="match status" value="1"/>
</dbReference>
<dbReference type="EC" id="3.1.1.96" evidence="2"/>